<gene>
    <name evidence="1" type="ordered locus">SBI_00667</name>
</gene>
<dbReference type="AlphaFoldDB" id="D7C2D4"/>
<protein>
    <submittedName>
        <fullName evidence="1">Uncharacterized protein</fullName>
    </submittedName>
</protein>
<dbReference type="PATRIC" id="fig|749414.3.peg.683"/>
<sequence>MDRPGTVIESELLDLTGVSFENLRAQRGLEWDQIEAQLLRKLCGSAAVLAGDTKTSWNM</sequence>
<dbReference type="Proteomes" id="UP000000377">
    <property type="component" value="Chromosome"/>
</dbReference>
<dbReference type="KEGG" id="sbh:SBI_00667"/>
<dbReference type="HOGENOM" id="CLU_2958639_0_0_11"/>
<dbReference type="STRING" id="749414.SBI_00667"/>
<organism evidence="1 2">
    <name type="scientific">Streptomyces bingchenggensis (strain BCW-1)</name>
    <dbReference type="NCBI Taxonomy" id="749414"/>
    <lineage>
        <taxon>Bacteria</taxon>
        <taxon>Bacillati</taxon>
        <taxon>Actinomycetota</taxon>
        <taxon>Actinomycetes</taxon>
        <taxon>Kitasatosporales</taxon>
        <taxon>Streptomycetaceae</taxon>
        <taxon>Streptomyces</taxon>
    </lineage>
</organism>
<reference evidence="1 2" key="1">
    <citation type="journal article" date="2010" name="J. Bacteriol.">
        <title>Genome sequence of the milbemycin-producing bacterium Streptomyces bingchenggensis.</title>
        <authorList>
            <person name="Wang X.J."/>
            <person name="Yan Y.J."/>
            <person name="Zhang B."/>
            <person name="An J."/>
            <person name="Wang J.J."/>
            <person name="Tian J."/>
            <person name="Jiang L."/>
            <person name="Chen Y.H."/>
            <person name="Huang S.X."/>
            <person name="Yin M."/>
            <person name="Zhang J."/>
            <person name="Gao A.L."/>
            <person name="Liu C.X."/>
            <person name="Zhu Z.X."/>
            <person name="Xiang W.S."/>
        </authorList>
    </citation>
    <scope>NUCLEOTIDE SEQUENCE [LARGE SCALE GENOMIC DNA]</scope>
    <source>
        <strain evidence="1 2">BCW-1</strain>
    </source>
</reference>
<name>D7C2D4_STRBB</name>
<proteinExistence type="predicted"/>
<keyword evidence="2" id="KW-1185">Reference proteome</keyword>
<dbReference type="EMBL" id="CP002047">
    <property type="protein sequence ID" value="ADI03788.1"/>
    <property type="molecule type" value="Genomic_DNA"/>
</dbReference>
<evidence type="ECO:0000313" key="2">
    <source>
        <dbReference type="Proteomes" id="UP000000377"/>
    </source>
</evidence>
<accession>D7C2D4</accession>
<evidence type="ECO:0000313" key="1">
    <source>
        <dbReference type="EMBL" id="ADI03788.1"/>
    </source>
</evidence>